<organism evidence="2 3">
    <name type="scientific">Paenibacillus curdlanolyticus YK9</name>
    <dbReference type="NCBI Taxonomy" id="717606"/>
    <lineage>
        <taxon>Bacteria</taxon>
        <taxon>Bacillati</taxon>
        <taxon>Bacillota</taxon>
        <taxon>Bacilli</taxon>
        <taxon>Bacillales</taxon>
        <taxon>Paenibacillaceae</taxon>
        <taxon>Paenibacillus</taxon>
    </lineage>
</organism>
<feature type="compositionally biased region" description="Basic and acidic residues" evidence="1">
    <location>
        <begin position="1"/>
        <end position="11"/>
    </location>
</feature>
<evidence type="ECO:0000313" key="2">
    <source>
        <dbReference type="EMBL" id="EFM08622.1"/>
    </source>
</evidence>
<name>E0IG42_9BACL</name>
<dbReference type="EMBL" id="AEDD01000015">
    <property type="protein sequence ID" value="EFM08622.1"/>
    <property type="molecule type" value="Genomic_DNA"/>
</dbReference>
<dbReference type="eggNOG" id="ENOG5032FZC">
    <property type="taxonomic scope" value="Bacteria"/>
</dbReference>
<dbReference type="AlphaFoldDB" id="E0IG42"/>
<protein>
    <submittedName>
        <fullName evidence="2">Uncharacterized protein</fullName>
    </submittedName>
</protein>
<proteinExistence type="predicted"/>
<sequence length="150" mass="16830">MISSKASDKRSYSSKCQPKRRRTATTLATYTTGILRRPPGTQFALVDAVNLSAFSRSVTVRVYDWSSGTPVALPVFPCETRSCTLWLGANRSDFLYADVSNVQFKYEVRITRLADRNLVTNVFGVSNTPFTPQTGGTVLQKNLVRIRRMR</sequence>
<evidence type="ECO:0000313" key="3">
    <source>
        <dbReference type="Proteomes" id="UP000005387"/>
    </source>
</evidence>
<dbReference type="Proteomes" id="UP000005387">
    <property type="component" value="Unassembled WGS sequence"/>
</dbReference>
<keyword evidence="3" id="KW-1185">Reference proteome</keyword>
<dbReference type="RefSeq" id="WP_006040613.1">
    <property type="nucleotide sequence ID" value="NZ_AEDD01000015.1"/>
</dbReference>
<reference evidence="2 3" key="1">
    <citation type="submission" date="2010-07" db="EMBL/GenBank/DDBJ databases">
        <title>The draft genome of Paenibacillus curdlanolyticus YK9.</title>
        <authorList>
            <consortium name="US DOE Joint Genome Institute (JGI-PGF)"/>
            <person name="Lucas S."/>
            <person name="Copeland A."/>
            <person name="Lapidus A."/>
            <person name="Cheng J.-F."/>
            <person name="Bruce D."/>
            <person name="Goodwin L."/>
            <person name="Pitluck S."/>
            <person name="Land M.L."/>
            <person name="Hauser L."/>
            <person name="Chang Y.-J."/>
            <person name="Jeffries C."/>
            <person name="Anderson I.J."/>
            <person name="Johnson E."/>
            <person name="Loganathan U."/>
            <person name="Mulhopadhyay B."/>
            <person name="Kyrpides N."/>
            <person name="Woyke T.J."/>
        </authorList>
    </citation>
    <scope>NUCLEOTIDE SEQUENCE [LARGE SCALE GENOMIC DNA]</scope>
    <source>
        <strain evidence="2 3">YK9</strain>
    </source>
</reference>
<gene>
    <name evidence="2" type="ORF">PaecuDRAFT_4633</name>
</gene>
<feature type="region of interest" description="Disordered" evidence="1">
    <location>
        <begin position="1"/>
        <end position="21"/>
    </location>
</feature>
<accession>E0IG42</accession>
<evidence type="ECO:0000256" key="1">
    <source>
        <dbReference type="SAM" id="MobiDB-lite"/>
    </source>
</evidence>